<dbReference type="Proteomes" id="UP001424532">
    <property type="component" value="Unassembled WGS sequence"/>
</dbReference>
<reference evidence="1 2" key="1">
    <citation type="submission" date="2024-05" db="EMBL/GenBank/DDBJ databases">
        <title>Sequence of Lycoming College course isolates.</title>
        <authorList>
            <person name="Reigle C.A."/>
            <person name="Newman J.D."/>
        </authorList>
    </citation>
    <scope>NUCLEOTIDE SEQUENCE [LARGE SCALE GENOMIC DNA]</scope>
    <source>
        <strain evidence="1 2">CAR-09</strain>
    </source>
</reference>
<dbReference type="EMBL" id="JBDLYL010000005">
    <property type="protein sequence ID" value="MEN8639311.1"/>
    <property type="molecule type" value="Genomic_DNA"/>
</dbReference>
<proteinExistence type="predicted"/>
<evidence type="ECO:0008006" key="3">
    <source>
        <dbReference type="Google" id="ProtNLM"/>
    </source>
</evidence>
<evidence type="ECO:0000313" key="1">
    <source>
        <dbReference type="EMBL" id="MEN8639311.1"/>
    </source>
</evidence>
<gene>
    <name evidence="1" type="ORF">ABFE88_06575</name>
</gene>
<organism evidence="1 2">
    <name type="scientific">Pseudomonas sichuanensis</name>
    <dbReference type="NCBI Taxonomy" id="2213015"/>
    <lineage>
        <taxon>Bacteria</taxon>
        <taxon>Pseudomonadati</taxon>
        <taxon>Pseudomonadota</taxon>
        <taxon>Gammaproteobacteria</taxon>
        <taxon>Pseudomonadales</taxon>
        <taxon>Pseudomonadaceae</taxon>
        <taxon>Pseudomonas</taxon>
    </lineage>
</organism>
<keyword evidence="2" id="KW-1185">Reference proteome</keyword>
<evidence type="ECO:0000313" key="2">
    <source>
        <dbReference type="Proteomes" id="UP001424532"/>
    </source>
</evidence>
<sequence>MFKELVFSSDASLGDDGYVGGGVWLPESIPWPKSEDGAALVHLIAFPSNWLAGERSSNWISVFIPYEPGDVGHYRKLRMNNGKSQAVVLVYDKGSKLRNEAEGKIEDCGKFVISLSDEDDDDENLASKIDGVDAWLQGALGLAGARRRVSIYGGDLDLSIPNNKGVLSDGMGYLLLSDEFLMGQSEAERGFFLQLG</sequence>
<comment type="caution">
    <text evidence="1">The sequence shown here is derived from an EMBL/GenBank/DDBJ whole genome shotgun (WGS) entry which is preliminary data.</text>
</comment>
<accession>A0ABV0DD09</accession>
<protein>
    <recommendedName>
        <fullName evidence="3">DUF1963 domain-containing protein</fullName>
    </recommendedName>
</protein>
<name>A0ABV0DD09_9PSED</name>
<dbReference type="RefSeq" id="WP_347149340.1">
    <property type="nucleotide sequence ID" value="NZ_JBDLYL010000005.1"/>
</dbReference>